<dbReference type="WBParaSite" id="ES5_v2.g25536.t1">
    <property type="protein sequence ID" value="ES5_v2.g25536.t1"/>
    <property type="gene ID" value="ES5_v2.g25536"/>
</dbReference>
<reference evidence="2" key="1">
    <citation type="submission" date="2022-11" db="UniProtKB">
        <authorList>
            <consortium name="WormBaseParasite"/>
        </authorList>
    </citation>
    <scope>IDENTIFICATION</scope>
</reference>
<accession>A0AC34G781</accession>
<sequence>MTAAPGSFNPASTMTAAPNNATSTMTAAAGGVASTMTAAGGISKLGAAPSAMTAVPAGNTANLDLADFASIPTKK</sequence>
<dbReference type="Proteomes" id="UP000887579">
    <property type="component" value="Unplaced"/>
</dbReference>
<evidence type="ECO:0000313" key="1">
    <source>
        <dbReference type="Proteomes" id="UP000887579"/>
    </source>
</evidence>
<protein>
    <submittedName>
        <fullName evidence="2">Uncharacterized protein</fullName>
    </submittedName>
</protein>
<proteinExistence type="predicted"/>
<organism evidence="1 2">
    <name type="scientific">Panagrolaimus sp. ES5</name>
    <dbReference type="NCBI Taxonomy" id="591445"/>
    <lineage>
        <taxon>Eukaryota</taxon>
        <taxon>Metazoa</taxon>
        <taxon>Ecdysozoa</taxon>
        <taxon>Nematoda</taxon>
        <taxon>Chromadorea</taxon>
        <taxon>Rhabditida</taxon>
        <taxon>Tylenchina</taxon>
        <taxon>Panagrolaimomorpha</taxon>
        <taxon>Panagrolaimoidea</taxon>
        <taxon>Panagrolaimidae</taxon>
        <taxon>Panagrolaimus</taxon>
    </lineage>
</organism>
<evidence type="ECO:0000313" key="2">
    <source>
        <dbReference type="WBParaSite" id="ES5_v2.g25536.t1"/>
    </source>
</evidence>
<name>A0AC34G781_9BILA</name>